<dbReference type="OrthoDB" id="5195424at2"/>
<proteinExistence type="predicted"/>
<evidence type="ECO:0000313" key="3">
    <source>
        <dbReference type="Proteomes" id="UP000241764"/>
    </source>
</evidence>
<organism evidence="2 3">
    <name type="scientific">Phyllobacterium sophorae</name>
    <dbReference type="NCBI Taxonomy" id="1520277"/>
    <lineage>
        <taxon>Bacteria</taxon>
        <taxon>Pseudomonadati</taxon>
        <taxon>Pseudomonadota</taxon>
        <taxon>Alphaproteobacteria</taxon>
        <taxon>Hyphomicrobiales</taxon>
        <taxon>Phyllobacteriaceae</taxon>
        <taxon>Phyllobacterium</taxon>
    </lineage>
</organism>
<sequence length="162" mass="17892">MQVLHVIALLLVAITMAMALAHALEYPGKLRLSKESYLATQTIYYPGFTFGGICEVGGIVALVALLFLTPLGTLRFWLIAVALALMLSVQAIFWLVTQPVNKFWIKDLDLHAAGGRFFSLGGTKEVRDWKELRDIWEYSHMARSVLAMLSLIAVTVALASNP</sequence>
<keyword evidence="1" id="KW-0812">Transmembrane</keyword>
<dbReference type="EMBL" id="PGGM01000003">
    <property type="protein sequence ID" value="PSH65017.1"/>
    <property type="molecule type" value="Genomic_DNA"/>
</dbReference>
<dbReference type="RefSeq" id="WP_106663432.1">
    <property type="nucleotide sequence ID" value="NZ_PGGM01000003.1"/>
</dbReference>
<dbReference type="AlphaFoldDB" id="A0A2P7BEW3"/>
<gene>
    <name evidence="2" type="ORF">CU103_08205</name>
</gene>
<dbReference type="Proteomes" id="UP000241764">
    <property type="component" value="Unassembled WGS sequence"/>
</dbReference>
<evidence type="ECO:0000256" key="1">
    <source>
        <dbReference type="SAM" id="Phobius"/>
    </source>
</evidence>
<reference evidence="3" key="1">
    <citation type="submission" date="2017-11" db="EMBL/GenBank/DDBJ databases">
        <authorList>
            <person name="Kuznetsova I."/>
            <person name="Sazanova A."/>
            <person name="Chirak E."/>
            <person name="Safronova V."/>
            <person name="Willems A."/>
        </authorList>
    </citation>
    <scope>NUCLEOTIDE SEQUENCE [LARGE SCALE GENOMIC DNA]</scope>
    <source>
        <strain evidence="3">CCBAU 03422</strain>
    </source>
</reference>
<feature type="transmembrane region" description="Helical" evidence="1">
    <location>
        <begin position="141"/>
        <end position="159"/>
    </location>
</feature>
<name>A0A2P7BEW3_9HYPH</name>
<protein>
    <submittedName>
        <fullName evidence="2">DUF1772 domain-containing protein</fullName>
    </submittedName>
</protein>
<feature type="transmembrane region" description="Helical" evidence="1">
    <location>
        <begin position="47"/>
        <end position="69"/>
    </location>
</feature>
<feature type="transmembrane region" description="Helical" evidence="1">
    <location>
        <begin position="76"/>
        <end position="96"/>
    </location>
</feature>
<keyword evidence="1" id="KW-1133">Transmembrane helix</keyword>
<accession>A0A2P7BEW3</accession>
<comment type="caution">
    <text evidence="2">The sequence shown here is derived from an EMBL/GenBank/DDBJ whole genome shotgun (WGS) entry which is preliminary data.</text>
</comment>
<keyword evidence="1" id="KW-0472">Membrane</keyword>
<keyword evidence="3" id="KW-1185">Reference proteome</keyword>
<evidence type="ECO:0000313" key="2">
    <source>
        <dbReference type="EMBL" id="PSH65017.1"/>
    </source>
</evidence>